<comment type="similarity">
    <text evidence="1 9">Belongs to the ArgJ family.</text>
</comment>
<dbReference type="NCBIfam" id="NF003802">
    <property type="entry name" value="PRK05388.1"/>
    <property type="match status" value="1"/>
</dbReference>
<keyword evidence="2 9" id="KW-0055">Arginine biosynthesis</keyword>
<feature type="binding site" evidence="9">
    <location>
        <position position="195"/>
    </location>
    <ligand>
        <name>substrate</name>
    </ligand>
</feature>
<feature type="binding site" evidence="9">
    <location>
        <position position="451"/>
    </location>
    <ligand>
        <name>substrate</name>
    </ligand>
</feature>
<dbReference type="GO" id="GO:0004042">
    <property type="term" value="F:L-glutamate N-acetyltransferase activity"/>
    <property type="evidence" value="ECO:0007669"/>
    <property type="project" value="UniProtKB-UniRule"/>
</dbReference>
<feature type="binding site" evidence="9">
    <location>
        <position position="456"/>
    </location>
    <ligand>
        <name>substrate</name>
    </ligand>
</feature>
<dbReference type="Gene3D" id="3.10.20.340">
    <property type="entry name" value="ArgJ beta chain, C-terminal domain"/>
    <property type="match status" value="1"/>
</dbReference>
<evidence type="ECO:0000313" key="10">
    <source>
        <dbReference type="EMBL" id="KXS22361.1"/>
    </source>
</evidence>
<feature type="chain" id="PRO_5023553919" description="Arginine biosynthesis bifunctional protein ArgJ alpha chain" evidence="9">
    <location>
        <begin position="1"/>
        <end position="232"/>
    </location>
</feature>
<keyword evidence="4 9" id="KW-0808">Transferase</keyword>
<evidence type="ECO:0000256" key="1">
    <source>
        <dbReference type="ARBA" id="ARBA00006774"/>
    </source>
</evidence>
<evidence type="ECO:0000256" key="4">
    <source>
        <dbReference type="ARBA" id="ARBA00022679"/>
    </source>
</evidence>
<dbReference type="HAMAP" id="MF_01106">
    <property type="entry name" value="ArgJ"/>
    <property type="match status" value="1"/>
</dbReference>
<feature type="binding site" evidence="9">
    <location>
        <position position="322"/>
    </location>
    <ligand>
        <name>substrate</name>
    </ligand>
</feature>
<dbReference type="CDD" id="cd02152">
    <property type="entry name" value="OAT"/>
    <property type="match status" value="1"/>
</dbReference>
<keyword evidence="6 9" id="KW-0496">Mitochondrion</keyword>
<dbReference type="FunFam" id="3.10.20.340:FF:000002">
    <property type="entry name" value="Arginine biosynthesis bifunctional protein ArgJ, mitochondrial"/>
    <property type="match status" value="1"/>
</dbReference>
<proteinExistence type="inferred from homology"/>
<keyword evidence="11" id="KW-1185">Reference proteome</keyword>
<comment type="catalytic activity">
    <reaction evidence="9">
        <text>N(2)-acetyl-L-ornithine + L-glutamate = N-acetyl-L-glutamate + L-ornithine</text>
        <dbReference type="Rhea" id="RHEA:15349"/>
        <dbReference type="ChEBI" id="CHEBI:29985"/>
        <dbReference type="ChEBI" id="CHEBI:44337"/>
        <dbReference type="ChEBI" id="CHEBI:46911"/>
        <dbReference type="ChEBI" id="CHEBI:57805"/>
        <dbReference type="EC" id="2.3.1.35"/>
    </reaction>
</comment>
<dbReference type="EMBL" id="KQ965731">
    <property type="protein sequence ID" value="KXS22361.1"/>
    <property type="molecule type" value="Genomic_DNA"/>
</dbReference>
<dbReference type="Gene3D" id="3.60.70.12">
    <property type="entry name" value="L-amino peptidase D-ALA esterase/amidase"/>
    <property type="match status" value="1"/>
</dbReference>
<dbReference type="GO" id="GO:0006592">
    <property type="term" value="P:ornithine biosynthetic process"/>
    <property type="evidence" value="ECO:0007669"/>
    <property type="project" value="EnsemblFungi"/>
</dbReference>
<dbReference type="GO" id="GO:0004358">
    <property type="term" value="F:L-glutamate N-acetyltransferase activity, acting on acetyl-L-ornithine as donor"/>
    <property type="evidence" value="ECO:0007669"/>
    <property type="project" value="UniProtKB-UniRule"/>
</dbReference>
<dbReference type="PANTHER" id="PTHR23100:SF0">
    <property type="entry name" value="ARGININE BIOSYNTHESIS BIFUNCTIONAL PROTEIN ARGJ, MITOCHONDRIAL"/>
    <property type="match status" value="1"/>
</dbReference>
<comment type="pathway">
    <text evidence="9">Amino-acid biosynthesis; L-arginine biosynthesis; L-ornithine and N-acetyl-L-glutamate from L-glutamate and N(2)-acetyl-L-ornithine (cyclic): step 1/1.</text>
</comment>
<protein>
    <recommendedName>
        <fullName evidence="9">Arginine biosynthesis bifunctional protein ArgJ, mitochondrial</fullName>
    </recommendedName>
    <domain>
        <recommendedName>
            <fullName evidence="9">Glutamate N-acetyltransferase</fullName>
            <shortName evidence="9">GAT</shortName>
            <ecNumber evidence="9">2.3.1.35</ecNumber>
        </recommendedName>
        <alternativeName>
            <fullName evidence="9">Ornithine acetyltransferase</fullName>
            <shortName evidence="9">OATase</shortName>
        </alternativeName>
        <alternativeName>
            <fullName evidence="9">Ornithine transacetylase</fullName>
        </alternativeName>
    </domain>
    <domain>
        <recommendedName>
            <fullName evidence="9">Amino-acid acetyltransferase</fullName>
            <ecNumber evidence="9">2.3.1.1</ecNumber>
        </recommendedName>
        <alternativeName>
            <fullName evidence="9">N-acetylglutamate synthase</fullName>
            <shortName evidence="9">AGS</shortName>
        </alternativeName>
    </domain>
    <component>
        <recommendedName>
            <fullName evidence="9">Arginine biosynthesis bifunctional protein ArgJ alpha chain</fullName>
        </recommendedName>
    </component>
    <component>
        <recommendedName>
            <fullName evidence="9">Arginine biosynthesis bifunctional protein ArgJ beta chain</fullName>
        </recommendedName>
    </component>
</protein>
<evidence type="ECO:0000256" key="2">
    <source>
        <dbReference type="ARBA" id="ARBA00022571"/>
    </source>
</evidence>
<organism evidence="10 11">
    <name type="scientific">Gonapodya prolifera (strain JEL478)</name>
    <name type="common">Monoblepharis prolifera</name>
    <dbReference type="NCBI Taxonomy" id="1344416"/>
    <lineage>
        <taxon>Eukaryota</taxon>
        <taxon>Fungi</taxon>
        <taxon>Fungi incertae sedis</taxon>
        <taxon>Chytridiomycota</taxon>
        <taxon>Chytridiomycota incertae sedis</taxon>
        <taxon>Monoblepharidomycetes</taxon>
        <taxon>Monoblepharidales</taxon>
        <taxon>Gonapodyaceae</taxon>
        <taxon>Gonapodya</taxon>
    </lineage>
</organism>
<sequence length="456" mass="47977">MSLSRSLSPSIATPVCSRLFSTAAATLAAVPTSSIPQAKAHLVPSTGVYPRGFKAAAVHAGIKKKPGVLDLVLVASDPSHPCTAAAVFTTNAFQAAPVLVDKEIVATHPTRVQGVLTNAGCANACTGDQGLSNARESSKLAAAALQTSNPALVMSTGVIGQHLDMSKMRAGIQSVASQLAEGHDAWMKAAMGIMTTDTFPKLRSGEFVLPSGKRYRMAGMCKGAGMIHPNMATMLSTVYTDLPIVPSLLRSAVRSAADWSFNAISIDGDTSTNDTFAVLANGAAATGENWGVQEEGADYSAFRDQLTEFSAEMAKLVVRDGEGATKFVTIDVEGAENFSSAHHIASTIATSPLVKTALFGRDANWGRVVCAVGYSGIAVDPARVNLWFSSPYPGGKALHIFKDGAPYQIDEEVAAEILEKEDVNIKVKVGEGEGIARMYTCDFSYDYVKINADYRS</sequence>
<evidence type="ECO:0000256" key="6">
    <source>
        <dbReference type="ARBA" id="ARBA00023128"/>
    </source>
</evidence>
<dbReference type="GO" id="GO:0006526">
    <property type="term" value="P:L-arginine biosynthetic process"/>
    <property type="evidence" value="ECO:0007669"/>
    <property type="project" value="UniProtKB-UniRule"/>
</dbReference>
<keyword evidence="5 9" id="KW-0068">Autocatalytic cleavage</keyword>
<comment type="catalytic activity">
    <reaction evidence="9">
        <text>L-glutamate + acetyl-CoA = N-acetyl-L-glutamate + CoA + H(+)</text>
        <dbReference type="Rhea" id="RHEA:24292"/>
        <dbReference type="ChEBI" id="CHEBI:15378"/>
        <dbReference type="ChEBI" id="CHEBI:29985"/>
        <dbReference type="ChEBI" id="CHEBI:44337"/>
        <dbReference type="ChEBI" id="CHEBI:57287"/>
        <dbReference type="ChEBI" id="CHEBI:57288"/>
        <dbReference type="EC" id="2.3.1.1"/>
    </reaction>
</comment>
<keyword evidence="3 9" id="KW-0028">Amino-acid biosynthesis</keyword>
<accession>A0A139B043</accession>
<dbReference type="SUPFAM" id="SSF56266">
    <property type="entry name" value="DmpA/ArgJ-like"/>
    <property type="match status" value="1"/>
</dbReference>
<evidence type="ECO:0000256" key="8">
    <source>
        <dbReference type="ARBA" id="ARBA00023315"/>
    </source>
</evidence>
<dbReference type="STRING" id="1344416.A0A139B043"/>
<dbReference type="InterPro" id="IPR042195">
    <property type="entry name" value="ArgJ_beta_C"/>
</dbReference>
<evidence type="ECO:0000256" key="3">
    <source>
        <dbReference type="ARBA" id="ARBA00022605"/>
    </source>
</evidence>
<dbReference type="NCBIfam" id="TIGR00120">
    <property type="entry name" value="ArgJ"/>
    <property type="match status" value="1"/>
</dbReference>
<dbReference type="GO" id="GO:0005759">
    <property type="term" value="C:mitochondrial matrix"/>
    <property type="evidence" value="ECO:0007669"/>
    <property type="project" value="UniProtKB-SubCell"/>
</dbReference>
<dbReference type="EC" id="2.3.1.1" evidence="9"/>
<dbReference type="PANTHER" id="PTHR23100">
    <property type="entry name" value="ARGININE BIOSYNTHESIS BIFUNCTIONAL PROTEIN ARGJ"/>
    <property type="match status" value="1"/>
</dbReference>
<evidence type="ECO:0000313" key="11">
    <source>
        <dbReference type="Proteomes" id="UP000070544"/>
    </source>
</evidence>
<dbReference type="UniPathway" id="UPA00068">
    <property type="reaction ID" value="UER00106"/>
</dbReference>
<feature type="binding site" evidence="9">
    <location>
        <position position="233"/>
    </location>
    <ligand>
        <name>substrate</name>
    </ligand>
</feature>
<comment type="PTM">
    <text evidence="9">The alpha and beta chains are autoproteolytically processed from a single precursor protein within the mitochondrion.</text>
</comment>
<dbReference type="InterPro" id="IPR016117">
    <property type="entry name" value="ArgJ-like_dom_sf"/>
</dbReference>
<evidence type="ECO:0000256" key="9">
    <source>
        <dbReference type="HAMAP-Rule" id="MF_03124"/>
    </source>
</evidence>
<gene>
    <name evidence="10" type="ORF">M427DRAFT_106727</name>
</gene>
<feature type="active site" description="Nucleophile" evidence="9">
    <location>
        <position position="233"/>
    </location>
</feature>
<dbReference type="InterPro" id="IPR002813">
    <property type="entry name" value="Arg_biosynth_ArgJ"/>
</dbReference>
<feature type="chain" id="PRO_5023553920" description="Arginine biosynthesis bifunctional protein ArgJ beta chain" evidence="9">
    <location>
        <begin position="233"/>
        <end position="456"/>
    </location>
</feature>
<feature type="binding site" evidence="9">
    <location>
        <position position="222"/>
    </location>
    <ligand>
        <name>substrate</name>
    </ligand>
</feature>
<dbReference type="AlphaFoldDB" id="A0A139B043"/>
<keyword evidence="7 9" id="KW-0511">Multifunctional enzyme</keyword>
<evidence type="ECO:0000256" key="7">
    <source>
        <dbReference type="ARBA" id="ARBA00023268"/>
    </source>
</evidence>
<dbReference type="FunFam" id="3.60.70.12:FF:000001">
    <property type="entry name" value="Arginine biosynthesis bifunctional protein ArgJ, chloroplastic"/>
    <property type="match status" value="1"/>
</dbReference>
<reference evidence="10 11" key="1">
    <citation type="journal article" date="2015" name="Genome Biol. Evol.">
        <title>Phylogenomic analyses indicate that early fungi evolved digesting cell walls of algal ancestors of land plants.</title>
        <authorList>
            <person name="Chang Y."/>
            <person name="Wang S."/>
            <person name="Sekimoto S."/>
            <person name="Aerts A.L."/>
            <person name="Choi C."/>
            <person name="Clum A."/>
            <person name="LaButti K.M."/>
            <person name="Lindquist E.A."/>
            <person name="Yee Ngan C."/>
            <person name="Ohm R.A."/>
            <person name="Salamov A.A."/>
            <person name="Grigoriev I.V."/>
            <person name="Spatafora J.W."/>
            <person name="Berbee M.L."/>
        </authorList>
    </citation>
    <scope>NUCLEOTIDE SEQUENCE [LARGE SCALE GENOMIC DNA]</scope>
    <source>
        <strain evidence="10 11">JEL478</strain>
    </source>
</reference>
<name>A0A139B043_GONPJ</name>
<feature type="site" description="Cleavage; by autolysis" evidence="9">
    <location>
        <begin position="232"/>
        <end position="233"/>
    </location>
</feature>
<dbReference type="Proteomes" id="UP000070544">
    <property type="component" value="Unassembled WGS sequence"/>
</dbReference>
<comment type="function">
    <text evidence="9">Catalyzes two activities which are involved in the cyclic version of arginine biosynthesis: the synthesis of acetylglutamate from glutamate and acetyl-CoA, and of ornithine by transacetylation between acetylornithine and glutamate.</text>
</comment>
<comment type="subunit">
    <text evidence="9">Heterodimer of an alpha and a beta chain.</text>
</comment>
<dbReference type="OrthoDB" id="4199794at2759"/>
<keyword evidence="8 9" id="KW-0012">Acyltransferase</keyword>
<evidence type="ECO:0000256" key="5">
    <source>
        <dbReference type="ARBA" id="ARBA00022813"/>
    </source>
</evidence>
<feature type="site" description="Involved in the stabilization of negative charge on the oxyanion by the formation of the oxyanion hole" evidence="9">
    <location>
        <position position="157"/>
    </location>
</feature>
<comment type="subcellular location">
    <subcellularLocation>
        <location evidence="9">Mitochondrion matrix</location>
    </subcellularLocation>
</comment>
<dbReference type="OMA" id="WGRIVMA"/>
<dbReference type="EC" id="2.3.1.35" evidence="9"/>
<comment type="pathway">
    <text evidence="9">Amino-acid biosynthesis; L-arginine biosynthesis; N(2)-acetyl-L-ornithine from L-glutamate: step 1/4.</text>
</comment>
<dbReference type="Pfam" id="PF01960">
    <property type="entry name" value="ArgJ"/>
    <property type="match status" value="1"/>
</dbReference>
<feature type="site" description="Involved in the stabilization of negative charge on the oxyanion by the formation of the oxyanion hole" evidence="9">
    <location>
        <position position="156"/>
    </location>
</feature>